<keyword evidence="4 6" id="KW-1133">Transmembrane helix</keyword>
<feature type="transmembrane region" description="Helical" evidence="6">
    <location>
        <begin position="464"/>
        <end position="483"/>
    </location>
</feature>
<name>A0A1Z5KJ81_FISSO</name>
<keyword evidence="3 6" id="KW-0812">Transmembrane</keyword>
<feature type="transmembrane region" description="Helical" evidence="6">
    <location>
        <begin position="337"/>
        <end position="355"/>
    </location>
</feature>
<sequence>MTRVTDSFDHRDPWHQVLLLVFYGSVSMLWFYSISRWTNLINSLQVIYNDWGKTPLDPVPGEYAEEPIVTVQIATYNEGTVVGDTIARACALDWPRDKLFIQVCDDSTEKESIAIIENLILSWREKGFNVERLFRHDRIGYKAGNLQHNFQFIKGDYVAYLDADHMVEPQFLRRTIPHFYDENGKAKTHIGLVQTPWCYYNTHQNLLTECDALGLDIHHVIEQVGRCCSYNMFGFNGTGGVWRKQAVEDAGGFSWDTVTEDLLLSYKAHLEGYEFVYVRDAPQALEVPSCILAHVQQKQRWTKGFMQVLRMYYTDILFSKQATFAVKLEALMHLSGPLQLVAAMTALLAYPYLVFHKIDSFLVKIVSILALTEPVAAAIHAVVSKIPGENGHYTYWHSKVARLLTILPYFALRFGMTPFETKAIFEGFFSDDATFHTTPKEGSNSTVPAVKRAKKVVRTGGDDMAAGVGLFLAIHQFIYVFAFDMHMPCHTVFDVVVRALNLLICIGLFTVSIMFFLAKHPSLGQRAIHSLANTRHVFLSVALLAYTVGYMTCFMSSGEIDFSIIEKHPINNTMFASTDDGIVLPSKAFEVIDTVRPLACRPKVAAKPFSSVVALGLPRTGSTLMFNFLTELGKHYPNIDNLSLFETFAPVATMQLPGLTQIVDILRKNCDGLEPGAKTMFQQRFDFQSEQELYEYLRKDEHPEIYEPLIAAHSNRYKDPLSWLHYVESIPSTGDYGYVEYKVFDHDMLEIGISSPELIDSMHSPNTKFVINYRRNLLESYVSQKIAEASGNWVGAKTTSDDAITINRQEFEDYIKAKVTYFQEIREHLDRKRIPYSIFEYNTHLGAEPQQRDTLRHLQKLLRLRVDDTIVEDIMANLRRKKQSTVPVREQIRNWEEVVQWGLGKEKDEDWDDLFAGASEAVSF</sequence>
<comment type="subcellular location">
    <subcellularLocation>
        <location evidence="1">Golgi apparatus membrane</location>
        <topology evidence="1">Multi-pass membrane protein</topology>
    </subcellularLocation>
</comment>
<evidence type="ECO:0000256" key="4">
    <source>
        <dbReference type="ARBA" id="ARBA00022989"/>
    </source>
</evidence>
<dbReference type="Proteomes" id="UP000198406">
    <property type="component" value="Unassembled WGS sequence"/>
</dbReference>
<feature type="transmembrane region" description="Helical" evidence="6">
    <location>
        <begin position="14"/>
        <end position="32"/>
    </location>
</feature>
<gene>
    <name evidence="8" type="ORF">FisN_18Hh279</name>
</gene>
<dbReference type="AlphaFoldDB" id="A0A1Z5KJ81"/>
<feature type="transmembrane region" description="Helical" evidence="6">
    <location>
        <begin position="361"/>
        <end position="383"/>
    </location>
</feature>
<dbReference type="EMBL" id="BDSP01000239">
    <property type="protein sequence ID" value="GAX26162.1"/>
    <property type="molecule type" value="Genomic_DNA"/>
</dbReference>
<evidence type="ECO:0000313" key="8">
    <source>
        <dbReference type="EMBL" id="GAX26162.1"/>
    </source>
</evidence>
<accession>A0A1Z5KJ81</accession>
<dbReference type="PANTHER" id="PTHR32044">
    <property type="entry name" value="GLUCOMANNAN 4-BETA-MANNOSYLTRANSFERASE 9"/>
    <property type="match status" value="1"/>
</dbReference>
<reference evidence="8 9" key="1">
    <citation type="journal article" date="2015" name="Plant Cell">
        <title>Oil accumulation by the oleaginous diatom Fistulifera solaris as revealed by the genome and transcriptome.</title>
        <authorList>
            <person name="Tanaka T."/>
            <person name="Maeda Y."/>
            <person name="Veluchamy A."/>
            <person name="Tanaka M."/>
            <person name="Abida H."/>
            <person name="Marechal E."/>
            <person name="Bowler C."/>
            <person name="Muto M."/>
            <person name="Sunaga Y."/>
            <person name="Tanaka M."/>
            <person name="Yoshino T."/>
            <person name="Taniguchi T."/>
            <person name="Fukuda Y."/>
            <person name="Nemoto M."/>
            <person name="Matsumoto M."/>
            <person name="Wong P.S."/>
            <person name="Aburatani S."/>
            <person name="Fujibuchi W."/>
        </authorList>
    </citation>
    <scope>NUCLEOTIDE SEQUENCE [LARGE SCALE GENOMIC DNA]</scope>
    <source>
        <strain evidence="8 9">JPCC DA0580</strain>
    </source>
</reference>
<protein>
    <recommendedName>
        <fullName evidence="7">Glycosyltransferase 2-like domain-containing protein</fullName>
    </recommendedName>
</protein>
<evidence type="ECO:0000256" key="3">
    <source>
        <dbReference type="ARBA" id="ARBA00022692"/>
    </source>
</evidence>
<organism evidence="8 9">
    <name type="scientific">Fistulifera solaris</name>
    <name type="common">Oleaginous diatom</name>
    <dbReference type="NCBI Taxonomy" id="1519565"/>
    <lineage>
        <taxon>Eukaryota</taxon>
        <taxon>Sar</taxon>
        <taxon>Stramenopiles</taxon>
        <taxon>Ochrophyta</taxon>
        <taxon>Bacillariophyta</taxon>
        <taxon>Bacillariophyceae</taxon>
        <taxon>Bacillariophycidae</taxon>
        <taxon>Naviculales</taxon>
        <taxon>Naviculaceae</taxon>
        <taxon>Fistulifera</taxon>
    </lineage>
</organism>
<dbReference type="InterPro" id="IPR001173">
    <property type="entry name" value="Glyco_trans_2-like"/>
</dbReference>
<comment type="caution">
    <text evidence="8">The sequence shown here is derived from an EMBL/GenBank/DDBJ whole genome shotgun (WGS) entry which is preliminary data.</text>
</comment>
<evidence type="ECO:0000256" key="5">
    <source>
        <dbReference type="ARBA" id="ARBA00023136"/>
    </source>
</evidence>
<keyword evidence="9" id="KW-1185">Reference proteome</keyword>
<dbReference type="Gene3D" id="3.90.550.10">
    <property type="entry name" value="Spore Coat Polysaccharide Biosynthesis Protein SpsA, Chain A"/>
    <property type="match status" value="1"/>
</dbReference>
<dbReference type="OrthoDB" id="72851at2759"/>
<feature type="domain" description="Glycosyltransferase 2-like" evidence="7">
    <location>
        <begin position="157"/>
        <end position="350"/>
    </location>
</feature>
<dbReference type="InterPro" id="IPR029044">
    <property type="entry name" value="Nucleotide-diphossugar_trans"/>
</dbReference>
<keyword evidence="2" id="KW-0808">Transferase</keyword>
<feature type="transmembrane region" description="Helical" evidence="6">
    <location>
        <begin position="495"/>
        <end position="517"/>
    </location>
</feature>
<dbReference type="PANTHER" id="PTHR32044:SF80">
    <property type="entry name" value="XYLOGLUCAN GLYCOSYLTRANSFERASE 2-RELATED"/>
    <property type="match status" value="1"/>
</dbReference>
<proteinExistence type="predicted"/>
<dbReference type="Gene3D" id="3.40.50.300">
    <property type="entry name" value="P-loop containing nucleotide triphosphate hydrolases"/>
    <property type="match status" value="1"/>
</dbReference>
<dbReference type="GO" id="GO:0016757">
    <property type="term" value="F:glycosyltransferase activity"/>
    <property type="evidence" value="ECO:0007669"/>
    <property type="project" value="TreeGrafter"/>
</dbReference>
<dbReference type="SUPFAM" id="SSF52540">
    <property type="entry name" value="P-loop containing nucleoside triphosphate hydrolases"/>
    <property type="match status" value="1"/>
</dbReference>
<evidence type="ECO:0000256" key="2">
    <source>
        <dbReference type="ARBA" id="ARBA00022679"/>
    </source>
</evidence>
<keyword evidence="5 6" id="KW-0472">Membrane</keyword>
<dbReference type="SUPFAM" id="SSF53448">
    <property type="entry name" value="Nucleotide-diphospho-sugar transferases"/>
    <property type="match status" value="1"/>
</dbReference>
<evidence type="ECO:0000313" key="9">
    <source>
        <dbReference type="Proteomes" id="UP000198406"/>
    </source>
</evidence>
<evidence type="ECO:0000256" key="1">
    <source>
        <dbReference type="ARBA" id="ARBA00004653"/>
    </source>
</evidence>
<evidence type="ECO:0000256" key="6">
    <source>
        <dbReference type="SAM" id="Phobius"/>
    </source>
</evidence>
<dbReference type="Pfam" id="PF13632">
    <property type="entry name" value="Glyco_trans_2_3"/>
    <property type="match status" value="1"/>
</dbReference>
<dbReference type="GO" id="GO:0000139">
    <property type="term" value="C:Golgi membrane"/>
    <property type="evidence" value="ECO:0007669"/>
    <property type="project" value="UniProtKB-SubCell"/>
</dbReference>
<dbReference type="InterPro" id="IPR027417">
    <property type="entry name" value="P-loop_NTPase"/>
</dbReference>
<evidence type="ECO:0000259" key="7">
    <source>
        <dbReference type="Pfam" id="PF13632"/>
    </source>
</evidence>
<dbReference type="InParanoid" id="A0A1Z5KJ81"/>